<dbReference type="Proteomes" id="UP000789920">
    <property type="component" value="Unassembled WGS sequence"/>
</dbReference>
<keyword evidence="2" id="KW-1185">Reference proteome</keyword>
<accession>A0ACA9PI64</accession>
<evidence type="ECO:0000313" key="2">
    <source>
        <dbReference type="Proteomes" id="UP000789920"/>
    </source>
</evidence>
<sequence length="147" mass="16117">KERLNDGTEAAVGILHADNDYVSTPSTPTSLSSNADHLYVPGRRIKSAPPITSKSVPHERDNHARPVLSLQMPPSIVHRSNFSPPKENGINQDIIVELEGSQSRTALPLPDKVRIWIAYVCSIGSLLIVIAVILYDLIELAFGRNVF</sequence>
<gene>
    <name evidence="1" type="ORF">RPERSI_LOCUS10494</name>
</gene>
<name>A0ACA9PI64_9GLOM</name>
<organism evidence="1 2">
    <name type="scientific">Racocetra persica</name>
    <dbReference type="NCBI Taxonomy" id="160502"/>
    <lineage>
        <taxon>Eukaryota</taxon>
        <taxon>Fungi</taxon>
        <taxon>Fungi incertae sedis</taxon>
        <taxon>Mucoromycota</taxon>
        <taxon>Glomeromycotina</taxon>
        <taxon>Glomeromycetes</taxon>
        <taxon>Diversisporales</taxon>
        <taxon>Gigasporaceae</taxon>
        <taxon>Racocetra</taxon>
    </lineage>
</organism>
<protein>
    <submittedName>
        <fullName evidence="1">1679_t:CDS:1</fullName>
    </submittedName>
</protein>
<comment type="caution">
    <text evidence="1">The sequence shown here is derived from an EMBL/GenBank/DDBJ whole genome shotgun (WGS) entry which is preliminary data.</text>
</comment>
<proteinExistence type="predicted"/>
<dbReference type="EMBL" id="CAJVQC010020824">
    <property type="protein sequence ID" value="CAG8710367.1"/>
    <property type="molecule type" value="Genomic_DNA"/>
</dbReference>
<reference evidence="1" key="1">
    <citation type="submission" date="2021-06" db="EMBL/GenBank/DDBJ databases">
        <authorList>
            <person name="Kallberg Y."/>
            <person name="Tangrot J."/>
            <person name="Rosling A."/>
        </authorList>
    </citation>
    <scope>NUCLEOTIDE SEQUENCE</scope>
    <source>
        <strain evidence="1">MA461A</strain>
    </source>
</reference>
<evidence type="ECO:0000313" key="1">
    <source>
        <dbReference type="EMBL" id="CAG8710367.1"/>
    </source>
</evidence>
<feature type="non-terminal residue" evidence="1">
    <location>
        <position position="1"/>
    </location>
</feature>